<evidence type="ECO:0000313" key="2">
    <source>
        <dbReference type="EMBL" id="CAA9261652.1"/>
    </source>
</evidence>
<feature type="region of interest" description="Disordered" evidence="1">
    <location>
        <begin position="1"/>
        <end position="49"/>
    </location>
</feature>
<sequence>MPRRSPDVLPRQDGSAPVGPGPTSSRRPERRARASCSDGLGIGAGPPDR</sequence>
<name>A0A6J4IVS1_9ACTN</name>
<dbReference type="EMBL" id="CADCSY010000128">
    <property type="protein sequence ID" value="CAA9261652.1"/>
    <property type="molecule type" value="Genomic_DNA"/>
</dbReference>
<feature type="compositionally biased region" description="Gly residues" evidence="1">
    <location>
        <begin position="40"/>
        <end position="49"/>
    </location>
</feature>
<protein>
    <submittedName>
        <fullName evidence="2">Uncharacterized protein</fullName>
    </submittedName>
</protein>
<organism evidence="2">
    <name type="scientific">uncultured Acidimicrobiales bacterium</name>
    <dbReference type="NCBI Taxonomy" id="310071"/>
    <lineage>
        <taxon>Bacteria</taxon>
        <taxon>Bacillati</taxon>
        <taxon>Actinomycetota</taxon>
        <taxon>Acidimicrobiia</taxon>
        <taxon>Acidimicrobiales</taxon>
        <taxon>environmental samples</taxon>
    </lineage>
</organism>
<proteinExistence type="predicted"/>
<evidence type="ECO:0000256" key="1">
    <source>
        <dbReference type="SAM" id="MobiDB-lite"/>
    </source>
</evidence>
<reference evidence="2" key="1">
    <citation type="submission" date="2020-02" db="EMBL/GenBank/DDBJ databases">
        <authorList>
            <person name="Meier V. D."/>
        </authorList>
    </citation>
    <scope>NUCLEOTIDE SEQUENCE</scope>
    <source>
        <strain evidence="2">AVDCRST_MAG20</strain>
    </source>
</reference>
<gene>
    <name evidence="2" type="ORF">AVDCRST_MAG20-2691</name>
</gene>
<accession>A0A6J4IVS1</accession>
<dbReference type="AlphaFoldDB" id="A0A6J4IVS1"/>